<evidence type="ECO:0000313" key="3">
    <source>
        <dbReference type="EMBL" id="KFB70929.1"/>
    </source>
</evidence>
<evidence type="ECO:0000256" key="1">
    <source>
        <dbReference type="ARBA" id="ARBA00008909"/>
    </source>
</evidence>
<dbReference type="EMBL" id="JDVG02000624">
    <property type="protein sequence ID" value="KFB70929.1"/>
    <property type="molecule type" value="Genomic_DNA"/>
</dbReference>
<proteinExistence type="inferred from homology"/>
<dbReference type="GO" id="GO:0003677">
    <property type="term" value="F:DNA binding"/>
    <property type="evidence" value="ECO:0007669"/>
    <property type="project" value="InterPro"/>
</dbReference>
<name>A0A080M151_9PROT</name>
<accession>A0A080M151</accession>
<gene>
    <name evidence="3" type="ORF">AW09_003954</name>
</gene>
<comment type="similarity">
    <text evidence="1">Belongs to the Gram-positive plasmids replication protein type 1 family.</text>
</comment>
<dbReference type="GO" id="GO:0006260">
    <property type="term" value="P:DNA replication"/>
    <property type="evidence" value="ECO:0007669"/>
    <property type="project" value="UniProtKB-KW"/>
</dbReference>
<sequence>MWACPVCAAKIAERRRVELLGAMTMHKAGGGTVFMLTLTAPHQRVDKLADLLPKHAKALRSFWSRWSVKRVLLEMGVLGQIRAAEVTHGRRSDQNNGWHPHHHVLLFAGAGVGCGEFGGADLKDWACRLYLQWAKCCEAAGLGTPSYAHGLRLDDGSKAASYVAKWGLEDEMTKGHTKKSSKGETPFDFLRAVLADATDKQAGALFVEFAQAFKGKRQLTWSPGLKARFAVGETTDEELAAKTEDSALLLGRITLEEWRLVLKAEGRALVLQLAENGGWDAVERYLVALGCQQVA</sequence>
<dbReference type="AlphaFoldDB" id="A0A080M151"/>
<organism evidence="3 4">
    <name type="scientific">Candidatus Accumulibacter phosphatis</name>
    <dbReference type="NCBI Taxonomy" id="327160"/>
    <lineage>
        <taxon>Bacteria</taxon>
        <taxon>Pseudomonadati</taxon>
        <taxon>Pseudomonadota</taxon>
        <taxon>Betaproteobacteria</taxon>
        <taxon>Candidatus Accumulibacter</taxon>
    </lineage>
</organism>
<keyword evidence="2" id="KW-0235">DNA replication</keyword>
<protein>
    <submittedName>
        <fullName evidence="3">Replication protein</fullName>
    </submittedName>
</protein>
<reference evidence="3 4" key="1">
    <citation type="submission" date="2014-02" db="EMBL/GenBank/DDBJ databases">
        <title>Expanding our view of genomic diversity in Candidatus Accumulibacter clades.</title>
        <authorList>
            <person name="Skennerton C.T."/>
            <person name="Barr J.J."/>
            <person name="Slater F.R."/>
            <person name="Bond P.L."/>
            <person name="Tyson G.W."/>
        </authorList>
    </citation>
    <scope>NUCLEOTIDE SEQUENCE [LARGE SCALE GENOMIC DNA]</scope>
    <source>
        <strain evidence="4">BA-91</strain>
    </source>
</reference>
<dbReference type="Proteomes" id="UP000020077">
    <property type="component" value="Unassembled WGS sequence"/>
</dbReference>
<comment type="caution">
    <text evidence="3">The sequence shown here is derived from an EMBL/GenBank/DDBJ whole genome shotgun (WGS) entry which is preliminary data.</text>
</comment>
<evidence type="ECO:0000256" key="2">
    <source>
        <dbReference type="ARBA" id="ARBA00022705"/>
    </source>
</evidence>
<evidence type="ECO:0000313" key="4">
    <source>
        <dbReference type="Proteomes" id="UP000020077"/>
    </source>
</evidence>
<dbReference type="InterPro" id="IPR000989">
    <property type="entry name" value="Rep"/>
</dbReference>
<dbReference type="Pfam" id="PF01446">
    <property type="entry name" value="Rep_1"/>
    <property type="match status" value="1"/>
</dbReference>